<dbReference type="Proteomes" id="UP000593892">
    <property type="component" value="Chromosome"/>
</dbReference>
<dbReference type="Pfam" id="PF01370">
    <property type="entry name" value="Epimerase"/>
    <property type="match status" value="1"/>
</dbReference>
<keyword evidence="1" id="KW-0520">NAD</keyword>
<evidence type="ECO:0000313" key="4">
    <source>
        <dbReference type="Proteomes" id="UP000593892"/>
    </source>
</evidence>
<evidence type="ECO:0000256" key="1">
    <source>
        <dbReference type="ARBA" id="ARBA00023027"/>
    </source>
</evidence>
<dbReference type="SUPFAM" id="SSF51735">
    <property type="entry name" value="NAD(P)-binding Rossmann-fold domains"/>
    <property type="match status" value="1"/>
</dbReference>
<dbReference type="RefSeq" id="WP_194447797.1">
    <property type="nucleotide sequence ID" value="NZ_CP063849.1"/>
</dbReference>
<dbReference type="InterPro" id="IPR036291">
    <property type="entry name" value="NAD(P)-bd_dom_sf"/>
</dbReference>
<gene>
    <name evidence="3" type="ORF">IRI77_25405</name>
</gene>
<sequence length="317" mass="34668">MRVLVTGGAGFIGSHLCSRLLRGGHAAAILDDLNDYYDPALKQRNLEEVRACGPVLFQAGEICDLAAVERLMGEFRPEAVVHLAARVGVRPSLTEPLLYQRVNVEGTAVVLECARRCGVERFIFASSSSVYGTANRVPFSEDDTLLRPMSPYAATKIAGEALCHSYAHLYGLKTTCLRFFTVYGPRQRPDLAIRRFVENISAGRPIPVFGDGGTGRDYTYVDDIVDGIVRALGHDHGFEIYNLGNSQPVLLRDMIATLERVLGREALIDRQPMQPGDMLVTCASIEKARRDLGYEPATTFEAGIRATAEWLCGASAS</sequence>
<proteinExistence type="predicted"/>
<evidence type="ECO:0000259" key="2">
    <source>
        <dbReference type="Pfam" id="PF01370"/>
    </source>
</evidence>
<protein>
    <submittedName>
        <fullName evidence="3">GDP-mannose 4,6-dehydratase</fullName>
    </submittedName>
</protein>
<dbReference type="AlphaFoldDB" id="A0A7S7NM48"/>
<dbReference type="EMBL" id="CP063849">
    <property type="protein sequence ID" value="QOY86128.1"/>
    <property type="molecule type" value="Genomic_DNA"/>
</dbReference>
<dbReference type="PRINTS" id="PR01713">
    <property type="entry name" value="NUCEPIMERASE"/>
</dbReference>
<dbReference type="KEGG" id="pfer:IRI77_25405"/>
<dbReference type="Gene3D" id="3.40.50.720">
    <property type="entry name" value="NAD(P)-binding Rossmann-like Domain"/>
    <property type="match status" value="1"/>
</dbReference>
<organism evidence="3 4">
    <name type="scientific">Paludibaculum fermentans</name>
    <dbReference type="NCBI Taxonomy" id="1473598"/>
    <lineage>
        <taxon>Bacteria</taxon>
        <taxon>Pseudomonadati</taxon>
        <taxon>Acidobacteriota</taxon>
        <taxon>Terriglobia</taxon>
        <taxon>Bryobacterales</taxon>
        <taxon>Bryobacteraceae</taxon>
        <taxon>Paludibaculum</taxon>
    </lineage>
</organism>
<keyword evidence="4" id="KW-1185">Reference proteome</keyword>
<evidence type="ECO:0000313" key="3">
    <source>
        <dbReference type="EMBL" id="QOY86128.1"/>
    </source>
</evidence>
<reference evidence="3 4" key="1">
    <citation type="submission" date="2020-10" db="EMBL/GenBank/DDBJ databases">
        <title>Complete genome sequence of Paludibaculum fermentans P105T, a facultatively anaerobic acidobacterium capable of dissimilatory Fe(III) reduction.</title>
        <authorList>
            <person name="Dedysh S.N."/>
            <person name="Beletsky A.V."/>
            <person name="Kulichevskaya I.S."/>
            <person name="Mardanov A.V."/>
            <person name="Ravin N.V."/>
        </authorList>
    </citation>
    <scope>NUCLEOTIDE SEQUENCE [LARGE SCALE GENOMIC DNA]</scope>
    <source>
        <strain evidence="3 4">P105</strain>
    </source>
</reference>
<dbReference type="InterPro" id="IPR001509">
    <property type="entry name" value="Epimerase_deHydtase"/>
</dbReference>
<dbReference type="PANTHER" id="PTHR43574">
    <property type="entry name" value="EPIMERASE-RELATED"/>
    <property type="match status" value="1"/>
</dbReference>
<accession>A0A7S7NM48</accession>
<name>A0A7S7NM48_PALFE</name>
<feature type="domain" description="NAD-dependent epimerase/dehydratase" evidence="2">
    <location>
        <begin position="3"/>
        <end position="244"/>
    </location>
</feature>